<feature type="compositionally biased region" description="Polar residues" evidence="1">
    <location>
        <begin position="155"/>
        <end position="166"/>
    </location>
</feature>
<keyword evidence="2" id="KW-0812">Transmembrane</keyword>
<name>K0S7Q7_THAOC</name>
<comment type="caution">
    <text evidence="3">The sequence shown here is derived from an EMBL/GenBank/DDBJ whole genome shotgun (WGS) entry which is preliminary data.</text>
</comment>
<gene>
    <name evidence="3" type="ORF">THAOC_17271</name>
</gene>
<evidence type="ECO:0000256" key="1">
    <source>
        <dbReference type="SAM" id="MobiDB-lite"/>
    </source>
</evidence>
<feature type="region of interest" description="Disordered" evidence="1">
    <location>
        <begin position="155"/>
        <end position="189"/>
    </location>
</feature>
<keyword evidence="4" id="KW-1185">Reference proteome</keyword>
<protein>
    <recommendedName>
        <fullName evidence="5">Transmembrane protein</fullName>
    </recommendedName>
</protein>
<sequence>MASITKGGEGEVDLETGLPPYLSATSSINLPAPSAPPAEAFQHRSLPQAVAIDSGTDECFVALEPIDPVITSAAINKEVDRLIHKDGRMTVKVTRTSLKPNGGREILIEVYAVPSEHADQTEKMLDAGDDKMSGEFLVRKVQRFLSAGNSSITSSPELMPFNSQESPCPDSPDDTVSSRNQSTNHTILVSDEARKTRRYVLAGAGFLGFLCFCLMIASFSRPHGSRQPLPSSPALGQPISHTPPTTRSGLSAEPQVEASGYREPPERLPKQTLANDDIAVVLPNADESSNPLQDANSTVAVRFPQAPTPSPSVRRAQFVNLRGPGGVLRQEEEGRGPSRMFEKRERPDELNTRRQMSRGASYSRRTSAAAERGVILGEVNVRPVPPEVYHPPDVVDVLDPHEEPSNLVQLPVGNVVDEARAVDGVLGVEQVARRAVVYDDRLAQVAVDQAHVLDVVPLVVDARLAEEPGPYGPVRVEEVEEDVRVLVEGGGVDDYLVVLRHLDQELVDVRALGDVDEVHDVLDLNVFEGFAKRCRRNKNKVVCEKEAHL</sequence>
<evidence type="ECO:0008006" key="5">
    <source>
        <dbReference type="Google" id="ProtNLM"/>
    </source>
</evidence>
<reference evidence="3 4" key="1">
    <citation type="journal article" date="2012" name="Genome Biol.">
        <title>Genome and low-iron response of an oceanic diatom adapted to chronic iron limitation.</title>
        <authorList>
            <person name="Lommer M."/>
            <person name="Specht M."/>
            <person name="Roy A.S."/>
            <person name="Kraemer L."/>
            <person name="Andreson R."/>
            <person name="Gutowska M.A."/>
            <person name="Wolf J."/>
            <person name="Bergner S.V."/>
            <person name="Schilhabel M.B."/>
            <person name="Klostermeier U.C."/>
            <person name="Beiko R.G."/>
            <person name="Rosenstiel P."/>
            <person name="Hippler M."/>
            <person name="Laroche J."/>
        </authorList>
    </citation>
    <scope>NUCLEOTIDE SEQUENCE [LARGE SCALE GENOMIC DNA]</scope>
    <source>
        <strain evidence="3 4">CCMP1005</strain>
    </source>
</reference>
<feature type="compositionally biased region" description="Basic and acidic residues" evidence="1">
    <location>
        <begin position="329"/>
        <end position="352"/>
    </location>
</feature>
<feature type="region of interest" description="Disordered" evidence="1">
    <location>
        <begin position="327"/>
        <end position="364"/>
    </location>
</feature>
<feature type="compositionally biased region" description="Polar residues" evidence="1">
    <location>
        <begin position="239"/>
        <end position="249"/>
    </location>
</feature>
<feature type="region of interest" description="Disordered" evidence="1">
    <location>
        <begin position="223"/>
        <end position="274"/>
    </location>
</feature>
<proteinExistence type="predicted"/>
<dbReference type="AlphaFoldDB" id="K0S7Q7"/>
<evidence type="ECO:0000313" key="4">
    <source>
        <dbReference type="Proteomes" id="UP000266841"/>
    </source>
</evidence>
<keyword evidence="2" id="KW-1133">Transmembrane helix</keyword>
<accession>K0S7Q7</accession>
<organism evidence="3 4">
    <name type="scientific">Thalassiosira oceanica</name>
    <name type="common">Marine diatom</name>
    <dbReference type="NCBI Taxonomy" id="159749"/>
    <lineage>
        <taxon>Eukaryota</taxon>
        <taxon>Sar</taxon>
        <taxon>Stramenopiles</taxon>
        <taxon>Ochrophyta</taxon>
        <taxon>Bacillariophyta</taxon>
        <taxon>Coscinodiscophyceae</taxon>
        <taxon>Thalassiosirophycidae</taxon>
        <taxon>Thalassiosirales</taxon>
        <taxon>Thalassiosiraceae</taxon>
        <taxon>Thalassiosira</taxon>
    </lineage>
</organism>
<evidence type="ECO:0000313" key="3">
    <source>
        <dbReference type="EMBL" id="EJK62133.1"/>
    </source>
</evidence>
<feature type="compositionally biased region" description="Polar residues" evidence="1">
    <location>
        <begin position="174"/>
        <end position="187"/>
    </location>
</feature>
<dbReference type="EMBL" id="AGNL01019102">
    <property type="protein sequence ID" value="EJK62133.1"/>
    <property type="molecule type" value="Genomic_DNA"/>
</dbReference>
<dbReference type="Proteomes" id="UP000266841">
    <property type="component" value="Unassembled WGS sequence"/>
</dbReference>
<feature type="transmembrane region" description="Helical" evidence="2">
    <location>
        <begin position="199"/>
        <end position="219"/>
    </location>
</feature>
<evidence type="ECO:0000256" key="2">
    <source>
        <dbReference type="SAM" id="Phobius"/>
    </source>
</evidence>
<keyword evidence="2" id="KW-0472">Membrane</keyword>